<dbReference type="PANTHER" id="PTHR47961:SF6">
    <property type="entry name" value="DNA-DIRECTED DNA POLYMERASE"/>
    <property type="match status" value="1"/>
</dbReference>
<evidence type="ECO:0000259" key="5">
    <source>
        <dbReference type="PROSITE" id="PS51192"/>
    </source>
</evidence>
<dbReference type="SMART" id="SM00490">
    <property type="entry name" value="HELICc"/>
    <property type="match status" value="1"/>
</dbReference>
<evidence type="ECO:0000256" key="2">
    <source>
        <dbReference type="ARBA" id="ARBA00022801"/>
    </source>
</evidence>
<evidence type="ECO:0000259" key="6">
    <source>
        <dbReference type="PROSITE" id="PS51194"/>
    </source>
</evidence>
<proteinExistence type="predicted"/>
<evidence type="ECO:0000256" key="1">
    <source>
        <dbReference type="ARBA" id="ARBA00022741"/>
    </source>
</evidence>
<dbReference type="Proteomes" id="UP000091979">
    <property type="component" value="Unassembled WGS sequence"/>
</dbReference>
<dbReference type="Pfam" id="PF00270">
    <property type="entry name" value="DEAD"/>
    <property type="match status" value="1"/>
</dbReference>
<dbReference type="EMBL" id="JXMS01000028">
    <property type="protein sequence ID" value="OBQ46221.1"/>
    <property type="molecule type" value="Genomic_DNA"/>
</dbReference>
<organism evidence="7 8">
    <name type="scientific">Halodesulfovibrio spirochaetisodalis</name>
    <dbReference type="NCBI Taxonomy" id="1560234"/>
    <lineage>
        <taxon>Bacteria</taxon>
        <taxon>Pseudomonadati</taxon>
        <taxon>Thermodesulfobacteriota</taxon>
        <taxon>Desulfovibrionia</taxon>
        <taxon>Desulfovibrionales</taxon>
        <taxon>Desulfovibrionaceae</taxon>
        <taxon>Halodesulfovibrio</taxon>
    </lineage>
</organism>
<dbReference type="SMART" id="SM00487">
    <property type="entry name" value="DEXDc"/>
    <property type="match status" value="1"/>
</dbReference>
<dbReference type="OrthoDB" id="9815222at2"/>
<dbReference type="AlphaFoldDB" id="A0A1B7XA22"/>
<dbReference type="GO" id="GO:0004386">
    <property type="term" value="F:helicase activity"/>
    <property type="evidence" value="ECO:0007669"/>
    <property type="project" value="UniProtKB-KW"/>
</dbReference>
<protein>
    <submittedName>
        <fullName evidence="7">RNA helicase</fullName>
    </submittedName>
</protein>
<dbReference type="PATRIC" id="fig|1560234.3.peg.1827"/>
<name>A0A1B7XA22_9BACT</name>
<feature type="domain" description="Helicase ATP-binding" evidence="5">
    <location>
        <begin position="148"/>
        <end position="294"/>
    </location>
</feature>
<dbReference type="InterPro" id="IPR050474">
    <property type="entry name" value="Hel308_SKI2-like"/>
</dbReference>
<evidence type="ECO:0000313" key="8">
    <source>
        <dbReference type="Proteomes" id="UP000091979"/>
    </source>
</evidence>
<evidence type="ECO:0000256" key="3">
    <source>
        <dbReference type="ARBA" id="ARBA00022806"/>
    </source>
</evidence>
<gene>
    <name evidence="7" type="ORF">SP90_13565</name>
</gene>
<dbReference type="PROSITE" id="PS51192">
    <property type="entry name" value="HELICASE_ATP_BIND_1"/>
    <property type="match status" value="1"/>
</dbReference>
<dbReference type="InterPro" id="IPR011545">
    <property type="entry name" value="DEAD/DEAH_box_helicase_dom"/>
</dbReference>
<dbReference type="InterPro" id="IPR001650">
    <property type="entry name" value="Helicase_C-like"/>
</dbReference>
<dbReference type="InterPro" id="IPR014001">
    <property type="entry name" value="Helicase_ATP-bd"/>
</dbReference>
<dbReference type="InterPro" id="IPR027417">
    <property type="entry name" value="P-loop_NTPase"/>
</dbReference>
<keyword evidence="1" id="KW-0547">Nucleotide-binding</keyword>
<dbReference type="GO" id="GO:0005524">
    <property type="term" value="F:ATP binding"/>
    <property type="evidence" value="ECO:0007669"/>
    <property type="project" value="UniProtKB-KW"/>
</dbReference>
<evidence type="ECO:0000256" key="4">
    <source>
        <dbReference type="ARBA" id="ARBA00022840"/>
    </source>
</evidence>
<dbReference type="RefSeq" id="WP_066857332.1">
    <property type="nucleotide sequence ID" value="NZ_JXMS01000028.1"/>
</dbReference>
<reference evidence="7 8" key="1">
    <citation type="submission" date="2015-01" db="EMBL/GenBank/DDBJ databases">
        <title>Desulfovibrio sp. JC271 draft genome sequence.</title>
        <authorList>
            <person name="Shivani Y."/>
            <person name="Subhash Y."/>
            <person name="Sasikala C."/>
            <person name="Ramana C.V."/>
        </authorList>
    </citation>
    <scope>NUCLEOTIDE SEQUENCE [LARGE SCALE GENOMIC DNA]</scope>
    <source>
        <strain evidence="7 8">JC271</strain>
    </source>
</reference>
<dbReference type="STRING" id="1560234.SP90_13565"/>
<dbReference type="Gene3D" id="3.40.50.300">
    <property type="entry name" value="P-loop containing nucleotide triphosphate hydrolases"/>
    <property type="match status" value="2"/>
</dbReference>
<sequence>MPTLYTALSQNIIETPEYAKAVNVLFDAYIKKTAGEPFELPIDTQQKLSTSSQYFYQSDNQAHVNEGANLLSMLLFVAGEDTAELIPIAKQVYSDSGDFPNLKLLENKFQQVKFKLSVFSKTQNELRQTLNTIEAVSHPLTDYQRNLWEDLKNDEDVITVAPTSTGKTHIILQYIVEEVASAYEAFAAIVVPTRALISEVANNLYEIAKSKGYENNIEICTVPKDGTFNDKTIFVMTQERLFELLQGQAISFDYLFIDEAHNISDKSRGVLLHLTLQHVLEDSSPQIIISMPSEQYQNAFESVFSDVNFSRQIVAHSPVAKVFISTKLKGRNIELSKLGSDSLCVIPKNFTGSKLADLAYRLGQGESNIVYRNKTNECEDVARDIAKNIPEEVNSTRLFEAADYVEKFLHEDFSLADNLRRGVAFHYGPLPGVIRRMIEDLAREGEVKFIACTSTLAEGVNLPAKNLFLINPMQIVPYSAPDRLEDVRLDNITGRAGRMLEHLSGNIFLIDQTEWTFKDYFDDIKKEEKIPIFFNVLNEDIENVINALTGTFDSQEEGQYTLYTIANKLVREYGNETLSTTLNAPELSLPANKQASLVASIKAAYENLKVSTFTLEANPTIGYIQQNRLYQFLSSQRNIDDWVLPHPMSADLYPRLLTICNTLKDQGIFFPTHSSSEFISSLAKKWIQGKPLRTIINDQIVYDSGKERIPSCNKSVRDVIKTVNTDIRFKFAAALRCYHLILTEVLSKMKSDTISVKLHTFIEIGGCSERIINLVNMGLAREAAIEIHNILPDRIRISSFEELKKLFESNKLEQLHAVTQKELVKLFS</sequence>
<comment type="caution">
    <text evidence="7">The sequence shown here is derived from an EMBL/GenBank/DDBJ whole genome shotgun (WGS) entry which is preliminary data.</text>
</comment>
<keyword evidence="8" id="KW-1185">Reference proteome</keyword>
<dbReference type="PANTHER" id="PTHR47961">
    <property type="entry name" value="DNA POLYMERASE THETA, PUTATIVE (AFU_ORTHOLOGUE AFUA_1G05260)-RELATED"/>
    <property type="match status" value="1"/>
</dbReference>
<dbReference type="GO" id="GO:0003676">
    <property type="term" value="F:nucleic acid binding"/>
    <property type="evidence" value="ECO:0007669"/>
    <property type="project" value="InterPro"/>
</dbReference>
<accession>A0A1B7XA22</accession>
<keyword evidence="4" id="KW-0067">ATP-binding</keyword>
<keyword evidence="2" id="KW-0378">Hydrolase</keyword>
<dbReference type="PROSITE" id="PS51194">
    <property type="entry name" value="HELICASE_CTER"/>
    <property type="match status" value="1"/>
</dbReference>
<dbReference type="SUPFAM" id="SSF52540">
    <property type="entry name" value="P-loop containing nucleoside triphosphate hydrolases"/>
    <property type="match status" value="1"/>
</dbReference>
<dbReference type="GO" id="GO:0016787">
    <property type="term" value="F:hydrolase activity"/>
    <property type="evidence" value="ECO:0007669"/>
    <property type="project" value="UniProtKB-KW"/>
</dbReference>
<keyword evidence="3 7" id="KW-0347">Helicase</keyword>
<evidence type="ECO:0000313" key="7">
    <source>
        <dbReference type="EMBL" id="OBQ46221.1"/>
    </source>
</evidence>
<feature type="domain" description="Helicase C-terminal" evidence="6">
    <location>
        <begin position="354"/>
        <end position="545"/>
    </location>
</feature>